<keyword evidence="4" id="KW-1185">Reference proteome</keyword>
<feature type="compositionally biased region" description="Basic residues" evidence="1">
    <location>
        <begin position="54"/>
        <end position="65"/>
    </location>
</feature>
<gene>
    <name evidence="3" type="ORF">CLUMA_CG018894</name>
</gene>
<keyword evidence="2" id="KW-0732">Signal</keyword>
<feature type="signal peptide" evidence="2">
    <location>
        <begin position="1"/>
        <end position="25"/>
    </location>
</feature>
<dbReference type="EMBL" id="CVRI01000066">
    <property type="protein sequence ID" value="CRL05927.1"/>
    <property type="molecule type" value="Genomic_DNA"/>
</dbReference>
<protein>
    <submittedName>
        <fullName evidence="3">CLUMA_CG018894, isoform A</fullName>
    </submittedName>
</protein>
<evidence type="ECO:0000313" key="3">
    <source>
        <dbReference type="EMBL" id="CRL05927.1"/>
    </source>
</evidence>
<sequence length="88" mass="10063">MPKLKTVIVASFFLIFFIINGESNAKALDNVSGLPSDQVRGIQAFMTEEDRKNQPVHKRNHKRKEHIGGKGLGQRQKHKKKHNGHHRT</sequence>
<feature type="region of interest" description="Disordered" evidence="1">
    <location>
        <begin position="46"/>
        <end position="88"/>
    </location>
</feature>
<dbReference type="AlphaFoldDB" id="A0A1J1J0K2"/>
<evidence type="ECO:0000256" key="2">
    <source>
        <dbReference type="SAM" id="SignalP"/>
    </source>
</evidence>
<feature type="chain" id="PRO_5009619192" evidence="2">
    <location>
        <begin position="26"/>
        <end position="88"/>
    </location>
</feature>
<feature type="compositionally biased region" description="Basic residues" evidence="1">
    <location>
        <begin position="75"/>
        <end position="88"/>
    </location>
</feature>
<accession>A0A1J1J0K2</accession>
<dbReference type="Proteomes" id="UP000183832">
    <property type="component" value="Unassembled WGS sequence"/>
</dbReference>
<name>A0A1J1J0K2_9DIPT</name>
<reference evidence="3 4" key="1">
    <citation type="submission" date="2015-04" db="EMBL/GenBank/DDBJ databases">
        <authorList>
            <person name="Syromyatnikov M.Y."/>
            <person name="Popov V.N."/>
        </authorList>
    </citation>
    <scope>NUCLEOTIDE SEQUENCE [LARGE SCALE GENOMIC DNA]</scope>
</reference>
<evidence type="ECO:0000256" key="1">
    <source>
        <dbReference type="SAM" id="MobiDB-lite"/>
    </source>
</evidence>
<evidence type="ECO:0000313" key="4">
    <source>
        <dbReference type="Proteomes" id="UP000183832"/>
    </source>
</evidence>
<organism evidence="3 4">
    <name type="scientific">Clunio marinus</name>
    <dbReference type="NCBI Taxonomy" id="568069"/>
    <lineage>
        <taxon>Eukaryota</taxon>
        <taxon>Metazoa</taxon>
        <taxon>Ecdysozoa</taxon>
        <taxon>Arthropoda</taxon>
        <taxon>Hexapoda</taxon>
        <taxon>Insecta</taxon>
        <taxon>Pterygota</taxon>
        <taxon>Neoptera</taxon>
        <taxon>Endopterygota</taxon>
        <taxon>Diptera</taxon>
        <taxon>Nematocera</taxon>
        <taxon>Chironomoidea</taxon>
        <taxon>Chironomidae</taxon>
        <taxon>Clunio</taxon>
    </lineage>
</organism>
<proteinExistence type="predicted"/>